<comment type="similarity">
    <text evidence="7">Belongs to the light-harvesting chlorophyll a/b-binding (LHC) protein family.</text>
</comment>
<dbReference type="InterPro" id="IPR022796">
    <property type="entry name" value="Chloroa_b-bind"/>
</dbReference>
<dbReference type="Proteomes" id="UP001438707">
    <property type="component" value="Unassembled WGS sequence"/>
</dbReference>
<dbReference type="GO" id="GO:0009522">
    <property type="term" value="C:photosystem I"/>
    <property type="evidence" value="ECO:0007669"/>
    <property type="project" value="UniProtKB-KW"/>
</dbReference>
<evidence type="ECO:0000256" key="7">
    <source>
        <dbReference type="RuleBase" id="RU363080"/>
    </source>
</evidence>
<feature type="binding site" evidence="6">
    <location>
        <position position="210"/>
    </location>
    <ligand>
        <name>chlorophyll a</name>
        <dbReference type="ChEBI" id="CHEBI:58416"/>
        <label>1</label>
    </ligand>
</feature>
<organism evidence="8 9">
    <name type="scientific">Apatococcus lobatus</name>
    <dbReference type="NCBI Taxonomy" id="904363"/>
    <lineage>
        <taxon>Eukaryota</taxon>
        <taxon>Viridiplantae</taxon>
        <taxon>Chlorophyta</taxon>
        <taxon>core chlorophytes</taxon>
        <taxon>Trebouxiophyceae</taxon>
        <taxon>Chlorellales</taxon>
        <taxon>Chlorellaceae</taxon>
        <taxon>Apatococcus</taxon>
    </lineage>
</organism>
<reference evidence="8 9" key="1">
    <citation type="journal article" date="2024" name="Nat. Commun.">
        <title>Phylogenomics reveals the evolutionary origins of lichenization in chlorophyte algae.</title>
        <authorList>
            <person name="Puginier C."/>
            <person name="Libourel C."/>
            <person name="Otte J."/>
            <person name="Skaloud P."/>
            <person name="Haon M."/>
            <person name="Grisel S."/>
            <person name="Petersen M."/>
            <person name="Berrin J.G."/>
            <person name="Delaux P.M."/>
            <person name="Dal Grande F."/>
            <person name="Keller J."/>
        </authorList>
    </citation>
    <scope>NUCLEOTIDE SEQUENCE [LARGE SCALE GENOMIC DNA]</scope>
    <source>
        <strain evidence="8 9">SAG 2145</strain>
    </source>
</reference>
<feature type="binding site" evidence="6">
    <location>
        <position position="216"/>
    </location>
    <ligand>
        <name>chlorophyll a</name>
        <dbReference type="ChEBI" id="CHEBI:58416"/>
        <label>5</label>
    </ligand>
</feature>
<dbReference type="Gene3D" id="1.10.3460.10">
    <property type="entry name" value="Chlorophyll a/b binding protein domain"/>
    <property type="match status" value="1"/>
</dbReference>
<keyword evidence="4 7" id="KW-0934">Plastid</keyword>
<dbReference type="GO" id="GO:0009765">
    <property type="term" value="P:photosynthesis, light harvesting"/>
    <property type="evidence" value="ECO:0007669"/>
    <property type="project" value="InterPro"/>
</dbReference>
<feature type="binding site" evidence="6">
    <location>
        <position position="214"/>
    </location>
    <ligand>
        <name>chlorophyll a</name>
        <dbReference type="ChEBI" id="CHEBI:58416"/>
        <label>1</label>
    </ligand>
</feature>
<dbReference type="InterPro" id="IPR001344">
    <property type="entry name" value="Chloro_AB-bd_pln"/>
</dbReference>
<feature type="binding site" evidence="6">
    <location>
        <position position="97"/>
    </location>
    <ligand>
        <name>chlorophyll a</name>
        <dbReference type="ChEBI" id="CHEBI:58416"/>
        <label>1</label>
    </ligand>
</feature>
<keyword evidence="9" id="KW-1185">Reference proteome</keyword>
<feature type="binding site" evidence="6">
    <location>
        <position position="94"/>
    </location>
    <ligand>
        <name>chlorophyll a</name>
        <dbReference type="ChEBI" id="CHEBI:58416"/>
        <label>1</label>
    </ligand>
</feature>
<feature type="binding site" evidence="6">
    <location>
        <position position="211"/>
    </location>
    <ligand>
        <name>chlorophyll a</name>
        <dbReference type="ChEBI" id="CHEBI:58416"/>
        <label>1</label>
    </ligand>
</feature>
<evidence type="ECO:0000256" key="1">
    <source>
        <dbReference type="ARBA" id="ARBA00022494"/>
    </source>
</evidence>
<evidence type="ECO:0000256" key="2">
    <source>
        <dbReference type="ARBA" id="ARBA00022528"/>
    </source>
</evidence>
<dbReference type="GO" id="GO:0009523">
    <property type="term" value="C:photosystem II"/>
    <property type="evidence" value="ECO:0007669"/>
    <property type="project" value="UniProtKB-KW"/>
</dbReference>
<evidence type="ECO:0000313" key="9">
    <source>
        <dbReference type="Proteomes" id="UP001438707"/>
    </source>
</evidence>
<dbReference type="GO" id="GO:0016168">
    <property type="term" value="F:chlorophyll binding"/>
    <property type="evidence" value="ECO:0007669"/>
    <property type="project" value="UniProtKB-KW"/>
</dbReference>
<evidence type="ECO:0000256" key="4">
    <source>
        <dbReference type="ARBA" id="ARBA00022640"/>
    </source>
</evidence>
<dbReference type="PANTHER" id="PTHR21649">
    <property type="entry name" value="CHLOROPHYLL A/B BINDING PROTEIN"/>
    <property type="match status" value="1"/>
</dbReference>
<evidence type="ECO:0000256" key="5">
    <source>
        <dbReference type="ARBA" id="ARBA00022991"/>
    </source>
</evidence>
<feature type="binding site" evidence="6">
    <location>
        <position position="228"/>
    </location>
    <ligand>
        <name>chlorophyll a</name>
        <dbReference type="ChEBI" id="CHEBI:58416"/>
        <label>1</label>
    </ligand>
</feature>
<dbReference type="AlphaFoldDB" id="A0AAW1S5U0"/>
<dbReference type="GO" id="GO:0009535">
    <property type="term" value="C:chloroplast thylakoid membrane"/>
    <property type="evidence" value="ECO:0007669"/>
    <property type="project" value="UniProtKB-SubCell"/>
</dbReference>
<feature type="binding site" description="axial binding residue" evidence="6">
    <location>
        <position position="99"/>
    </location>
    <ligand>
        <name>chlorophyll b</name>
        <dbReference type="ChEBI" id="CHEBI:61721"/>
        <label>1</label>
    </ligand>
    <ligandPart>
        <name>Mg</name>
        <dbReference type="ChEBI" id="CHEBI:25107"/>
    </ligandPart>
</feature>
<proteinExistence type="inferred from homology"/>
<name>A0AAW1S5U0_9CHLO</name>
<keyword evidence="1 6" id="KW-0148">Chlorophyll</keyword>
<sequence>MSALIQGSFAPCAASQRLRETSLSGSNVRVAPASRAQVIRKGVSCKAAADRQLWYPGIQKVPDYLDGSLPGDYGFDPLRLGSDGELLRWFVQAELVHGRTAMIGVAGILLPGIATKLGFLNLPSWYDAGKIWIENNKYFPFWSLLFTQLILTGWVEAKRWADYKNPGSQGDGSFFGLTDDFVAKENGYPGGIFDPFNLAEGPLYEEYKVKEIKNGRLAMIAFLGFSAQFAATGKDPLDNLFDHLADPTHNTVATNGVSFPFLGAFTPNGQ</sequence>
<dbReference type="EMBL" id="JALJOS010000003">
    <property type="protein sequence ID" value="KAK9841317.1"/>
    <property type="molecule type" value="Genomic_DNA"/>
</dbReference>
<keyword evidence="2 7" id="KW-0150">Chloroplast</keyword>
<evidence type="ECO:0000313" key="8">
    <source>
        <dbReference type="EMBL" id="KAK9841317.1"/>
    </source>
</evidence>
<comment type="function">
    <text evidence="7">The light-harvesting complex (LHC) functions as a light receptor, it captures and delivers excitation energy to photosystems with which it is closely associated.</text>
</comment>
<dbReference type="SUPFAM" id="SSF103511">
    <property type="entry name" value="Chlorophyll a-b binding protein"/>
    <property type="match status" value="1"/>
</dbReference>
<comment type="caution">
    <text evidence="8">The sequence shown here is derived from an EMBL/GenBank/DDBJ whole genome shotgun (WGS) entry which is preliminary data.</text>
</comment>
<comment type="subcellular location">
    <subcellularLocation>
        <location evidence="7">Plastid</location>
        <location evidence="7">Chloroplast thylakoid membrane</location>
    </subcellularLocation>
</comment>
<keyword evidence="7" id="KW-0604">Photosystem II</keyword>
<feature type="binding site" evidence="6">
    <location>
        <position position="243"/>
    </location>
    <ligand>
        <name>chlorophyll a</name>
        <dbReference type="ChEBI" id="CHEBI:58416"/>
        <label>1</label>
    </ligand>
</feature>
<evidence type="ECO:0000256" key="6">
    <source>
        <dbReference type="PIRSR" id="PIRSR601344-1"/>
    </source>
</evidence>
<dbReference type="Pfam" id="PF00504">
    <property type="entry name" value="Chloroa_b-bind"/>
    <property type="match status" value="1"/>
</dbReference>
<keyword evidence="3 7" id="KW-0602">Photosynthesis</keyword>
<protein>
    <recommendedName>
        <fullName evidence="7">Chlorophyll a-b binding protein, chloroplastic</fullName>
    </recommendedName>
</protein>
<keyword evidence="5 7" id="KW-0157">Chromophore</keyword>
<accession>A0AAW1S5U0</accession>
<gene>
    <name evidence="8" type="ORF">WJX74_003752</name>
</gene>
<evidence type="ECO:0000256" key="3">
    <source>
        <dbReference type="ARBA" id="ARBA00022531"/>
    </source>
</evidence>
<keyword evidence="7" id="KW-0793">Thylakoid</keyword>
<keyword evidence="7" id="KW-0603">Photosystem I</keyword>